<dbReference type="Pfam" id="PF11553">
    <property type="entry name" value="DUF3231"/>
    <property type="match status" value="1"/>
</dbReference>
<name>A0AB37HHI9_9BACI</name>
<evidence type="ECO:0000313" key="2">
    <source>
        <dbReference type="Proteomes" id="UP000595512"/>
    </source>
</evidence>
<evidence type="ECO:0000313" key="1">
    <source>
        <dbReference type="EMBL" id="QQX25807.1"/>
    </source>
</evidence>
<protein>
    <submittedName>
        <fullName evidence="1">DUF3231 family protein</fullName>
    </submittedName>
</protein>
<dbReference type="InterPro" id="IPR021617">
    <property type="entry name" value="DUF3231"/>
</dbReference>
<dbReference type="EMBL" id="CP066701">
    <property type="protein sequence ID" value="QQX25807.1"/>
    <property type="molecule type" value="Genomic_DNA"/>
</dbReference>
<dbReference type="AlphaFoldDB" id="A0AB37HHI9"/>
<accession>A0AB37HHI9</accession>
<sequence length="213" mass="25106">MPDNNERLTSSEISNLWTHYIRETMQICVTKYFLQIIKDPEIHKIYTLALEMSENHVIKIRDIFHKENFPIPKGFTKEDVNLHAPPLFTDAFSIFYIHTMTMHGSQAYNLAFSVSIRKDIRDFYYQCNLDTMDLYNKSFDVMQSKQLYDKPPFYETPSNVSFINSLNYVTDVLGERRKMNSIESGNIFFNLQKSLIAKACFFAFNQVNEFHNS</sequence>
<dbReference type="Gene3D" id="1.20.1260.10">
    <property type="match status" value="1"/>
</dbReference>
<proteinExistence type="predicted"/>
<reference evidence="1 2" key="1">
    <citation type="submission" date="2020-12" db="EMBL/GenBank/DDBJ databases">
        <title>Taxonomic evaluation of the Bacillus sporothermodurans group of bacteria based on whole genome sequences.</title>
        <authorList>
            <person name="Fiedler G."/>
            <person name="Herbstmann A.-D."/>
            <person name="Doll E."/>
            <person name="Wenning M."/>
            <person name="Brinks E."/>
            <person name="Kabisch J."/>
            <person name="Breitenwieser F."/>
            <person name="Lappann M."/>
            <person name="Boehnlein C."/>
            <person name="Franz C."/>
        </authorList>
    </citation>
    <scope>NUCLEOTIDE SEQUENCE [LARGE SCALE GENOMIC DNA]</scope>
    <source>
        <strain evidence="1 2">DSM 10599</strain>
    </source>
</reference>
<dbReference type="Proteomes" id="UP000595512">
    <property type="component" value="Chromosome"/>
</dbReference>
<organism evidence="1 2">
    <name type="scientific">Heyndrickxia sporothermodurans</name>
    <dbReference type="NCBI Taxonomy" id="46224"/>
    <lineage>
        <taxon>Bacteria</taxon>
        <taxon>Bacillati</taxon>
        <taxon>Bacillota</taxon>
        <taxon>Bacilli</taxon>
        <taxon>Bacillales</taxon>
        <taxon>Bacillaceae</taxon>
        <taxon>Heyndrickxia</taxon>
    </lineage>
</organism>
<dbReference type="KEGG" id="hspo:JGZ69_02200"/>
<dbReference type="InterPro" id="IPR012347">
    <property type="entry name" value="Ferritin-like"/>
</dbReference>
<gene>
    <name evidence="1" type="ORF">JGZ69_02200</name>
</gene>
<dbReference type="RefSeq" id="WP_107921451.1">
    <property type="nucleotide sequence ID" value="NZ_CP066701.1"/>
</dbReference>